<protein>
    <recommendedName>
        <fullName evidence="1">ATP-dependent DNA helicase</fullName>
        <ecNumber evidence="1">5.6.2.3</ecNumber>
    </recommendedName>
</protein>
<dbReference type="InterPro" id="IPR049163">
    <property type="entry name" value="Pif1-like_2B_dom"/>
</dbReference>
<dbReference type="Proteomes" id="UP000663880">
    <property type="component" value="Unassembled WGS sequence"/>
</dbReference>
<organism evidence="4 5">
    <name type="scientific">Pieris macdunnoughi</name>
    <dbReference type="NCBI Taxonomy" id="345717"/>
    <lineage>
        <taxon>Eukaryota</taxon>
        <taxon>Metazoa</taxon>
        <taxon>Ecdysozoa</taxon>
        <taxon>Arthropoda</taxon>
        <taxon>Hexapoda</taxon>
        <taxon>Insecta</taxon>
        <taxon>Pterygota</taxon>
        <taxon>Neoptera</taxon>
        <taxon>Endopterygota</taxon>
        <taxon>Lepidoptera</taxon>
        <taxon>Glossata</taxon>
        <taxon>Ditrysia</taxon>
        <taxon>Papilionoidea</taxon>
        <taxon>Pieridae</taxon>
        <taxon>Pierinae</taxon>
        <taxon>Pieris</taxon>
    </lineage>
</organism>
<reference evidence="4" key="1">
    <citation type="submission" date="2021-02" db="EMBL/GenBank/DDBJ databases">
        <authorList>
            <person name="Steward A R."/>
        </authorList>
    </citation>
    <scope>NUCLEOTIDE SEQUENCE</scope>
</reference>
<keyword evidence="1" id="KW-0547">Nucleotide-binding</keyword>
<name>A0A821UPW3_9NEOP</name>
<dbReference type="PANTHER" id="PTHR10492:SF57">
    <property type="entry name" value="ATP-DEPENDENT DNA HELICASE"/>
    <property type="match status" value="1"/>
</dbReference>
<evidence type="ECO:0000313" key="4">
    <source>
        <dbReference type="EMBL" id="CAF4893437.1"/>
    </source>
</evidence>
<dbReference type="GO" id="GO:0006310">
    <property type="term" value="P:DNA recombination"/>
    <property type="evidence" value="ECO:0007669"/>
    <property type="project" value="UniProtKB-KW"/>
</dbReference>
<evidence type="ECO:0000259" key="3">
    <source>
        <dbReference type="Pfam" id="PF21530"/>
    </source>
</evidence>
<dbReference type="AlphaFoldDB" id="A0A821UPW3"/>
<keyword evidence="1" id="KW-0347">Helicase</keyword>
<gene>
    <name evidence="4" type="ORF">PMACD_LOCUS10669</name>
</gene>
<feature type="domain" description="DNA helicase Pif1-like DEAD-box helicase" evidence="2">
    <location>
        <begin position="21"/>
        <end position="208"/>
    </location>
</feature>
<dbReference type="GO" id="GO:0000723">
    <property type="term" value="P:telomere maintenance"/>
    <property type="evidence" value="ECO:0007669"/>
    <property type="project" value="InterPro"/>
</dbReference>
<keyword evidence="1" id="KW-0233">DNA recombination</keyword>
<dbReference type="InterPro" id="IPR010285">
    <property type="entry name" value="DNA_helicase_pif1-like_DEAD"/>
</dbReference>
<evidence type="ECO:0000313" key="5">
    <source>
        <dbReference type="Proteomes" id="UP000663880"/>
    </source>
</evidence>
<dbReference type="InterPro" id="IPR027417">
    <property type="entry name" value="P-loop_NTPase"/>
</dbReference>
<accession>A0A821UPW3</accession>
<dbReference type="Gene3D" id="3.40.50.300">
    <property type="entry name" value="P-loop containing nucleotide triphosphate hydrolases"/>
    <property type="match status" value="1"/>
</dbReference>
<proteinExistence type="inferred from homology"/>
<dbReference type="GO" id="GO:0006281">
    <property type="term" value="P:DNA repair"/>
    <property type="evidence" value="ECO:0007669"/>
    <property type="project" value="UniProtKB-KW"/>
</dbReference>
<dbReference type="GO" id="GO:0016787">
    <property type="term" value="F:hydrolase activity"/>
    <property type="evidence" value="ECO:0007669"/>
    <property type="project" value="UniProtKB-KW"/>
</dbReference>
<evidence type="ECO:0000256" key="1">
    <source>
        <dbReference type="RuleBase" id="RU363044"/>
    </source>
</evidence>
<feature type="domain" description="DNA helicase Pif1-like 2B" evidence="3">
    <location>
        <begin position="306"/>
        <end position="351"/>
    </location>
</feature>
<keyword evidence="1" id="KW-0067">ATP-binding</keyword>
<comment type="catalytic activity">
    <reaction evidence="1">
        <text>ATP + H2O = ADP + phosphate + H(+)</text>
        <dbReference type="Rhea" id="RHEA:13065"/>
        <dbReference type="ChEBI" id="CHEBI:15377"/>
        <dbReference type="ChEBI" id="CHEBI:15378"/>
        <dbReference type="ChEBI" id="CHEBI:30616"/>
        <dbReference type="ChEBI" id="CHEBI:43474"/>
        <dbReference type="ChEBI" id="CHEBI:456216"/>
        <dbReference type="EC" id="5.6.2.3"/>
    </reaction>
</comment>
<keyword evidence="1" id="KW-0234">DNA repair</keyword>
<dbReference type="EMBL" id="CAJOBZ010000032">
    <property type="protein sequence ID" value="CAF4893437.1"/>
    <property type="molecule type" value="Genomic_DNA"/>
</dbReference>
<dbReference type="OrthoDB" id="272985at2759"/>
<keyword evidence="1" id="KW-0227">DNA damage</keyword>
<comment type="similarity">
    <text evidence="1">Belongs to the helicase family.</text>
</comment>
<dbReference type="GO" id="GO:0005524">
    <property type="term" value="F:ATP binding"/>
    <property type="evidence" value="ECO:0007669"/>
    <property type="project" value="UniProtKB-KW"/>
</dbReference>
<keyword evidence="1" id="KW-0378">Hydrolase</keyword>
<keyword evidence="5" id="KW-1185">Reference proteome</keyword>
<dbReference type="EC" id="5.6.2.3" evidence="1"/>
<sequence length="435" mass="48448">MAHHYDTNDLTAFVNENLPKLVPDQKHAFETIVDSVNNDKRKIFFLDAPGGTGKTFLTNLILAKVRESGKIAIAVASLEIAETLLRGGKTAHSTFKLPLSVNLEQQSTCSIRKSGPLGKLLQDTSLFMWDECTMSHRAHIEAVSRTLKHLRNSSAVMGGITFVFAGDFRQTLPVINRGTRADIIKACLKSSPLWTSIETLKLRTNMRAHLIFVLISCGYSDIILDESLGQILHNLENLINAVYPDNENLHEKDFHWLVSRAIVSPKNDTVNEINNLIVQKVSGQIKKYKSIDTVTNIEDTVHYPQEFLNSLNPSGLPPHELTLKIGIPIMLLRNLSPPNMCNGTRLLIKELKENLIVAAIMTGPAAGQLAHIPRIPIIPTDLPIPIKRLQVPKCFTHGQLYVGLWRVGAPENQFILLPQNKTTSNIVYREALTGY</sequence>
<comment type="cofactor">
    <cofactor evidence="1">
        <name>Mg(2+)</name>
        <dbReference type="ChEBI" id="CHEBI:18420"/>
    </cofactor>
</comment>
<dbReference type="SUPFAM" id="SSF52540">
    <property type="entry name" value="P-loop containing nucleoside triphosphate hydrolases"/>
    <property type="match status" value="2"/>
</dbReference>
<dbReference type="PANTHER" id="PTHR10492">
    <property type="match status" value="1"/>
</dbReference>
<comment type="caution">
    <text evidence="4">The sequence shown here is derived from an EMBL/GenBank/DDBJ whole genome shotgun (WGS) entry which is preliminary data.</text>
</comment>
<evidence type="ECO:0000259" key="2">
    <source>
        <dbReference type="Pfam" id="PF05970"/>
    </source>
</evidence>
<dbReference type="Pfam" id="PF05970">
    <property type="entry name" value="PIF1"/>
    <property type="match status" value="1"/>
</dbReference>
<dbReference type="GO" id="GO:0043139">
    <property type="term" value="F:5'-3' DNA helicase activity"/>
    <property type="evidence" value="ECO:0007669"/>
    <property type="project" value="UniProtKB-EC"/>
</dbReference>
<dbReference type="Pfam" id="PF21530">
    <property type="entry name" value="Pif1_2B_dom"/>
    <property type="match status" value="1"/>
</dbReference>